<keyword evidence="16" id="KW-1185">Reference proteome</keyword>
<sequence>MRKDEFARRRRQLMKMMGRGAIAILPAVPEKTRNSDVSYHYRPDSDFFYLTGFGEPEAVAVLIPGRAHAEYVLFTRERDPTRETWDGKRAGPEGAVRDYGADDAFPINDIDDILPGLMEHCSRVYYTMGLHQEFDQRVIGWVNSLKTQARTGVHPPQEFVALDHLLHDMRLYKTRPELDAMRESARIAVAAHKRAMQFVEPGRKEYQVMAELLHEFRMNDADISYHPIVGSGANTCILHYHENSEELRDGDLLLLDAGCEYQLYASDITRTFPVGGRFTPEQRAVYEVVLEAQYAAIDKTRPGNHWNEPHEAAVKAITQGLVKLGLLKGKVPNLIKEGAYRRFYMHRTGHWLGMDVHDVGDYKIGDQWRVLEPGMAMTVEPGIYIPAGLKGVPKRWWNIGVRIEDDVVVTKDGNEVLTAGLVKDADGIEKLMNA</sequence>
<comment type="catalytic activity">
    <reaction evidence="1">
        <text>Release of any N-terminal amino acid, including proline, that is linked to proline, even from a dipeptide or tripeptide.</text>
        <dbReference type="EC" id="3.4.11.9"/>
    </reaction>
</comment>
<dbReference type="EMBL" id="BLJN01000005">
    <property type="protein sequence ID" value="GFE83114.1"/>
    <property type="molecule type" value="Genomic_DNA"/>
</dbReference>
<dbReference type="InterPro" id="IPR052433">
    <property type="entry name" value="X-Pro_dipept-like"/>
</dbReference>
<reference evidence="16" key="1">
    <citation type="submission" date="2020-01" db="EMBL/GenBank/DDBJ databases">
        <title>'Steroidobacter agaridevorans' sp. nov., agar-degrading bacteria isolated from rhizosphere soils.</title>
        <authorList>
            <person name="Ikenaga M."/>
            <person name="Kataoka M."/>
            <person name="Murouchi A."/>
            <person name="Katsuragi S."/>
            <person name="Sakai M."/>
        </authorList>
    </citation>
    <scope>NUCLEOTIDE SEQUENCE [LARGE SCALE GENOMIC DNA]</scope>
    <source>
        <strain evidence="16">YU21-B</strain>
    </source>
</reference>
<evidence type="ECO:0000256" key="6">
    <source>
        <dbReference type="ARBA" id="ARBA00022723"/>
    </source>
</evidence>
<evidence type="ECO:0000259" key="14">
    <source>
        <dbReference type="SMART" id="SM01011"/>
    </source>
</evidence>
<evidence type="ECO:0000256" key="4">
    <source>
        <dbReference type="ARBA" id="ARBA00012574"/>
    </source>
</evidence>
<dbReference type="SMART" id="SM01011">
    <property type="entry name" value="AMP_N"/>
    <property type="match status" value="1"/>
</dbReference>
<evidence type="ECO:0000256" key="12">
    <source>
        <dbReference type="ARBA" id="ARBA00081411"/>
    </source>
</evidence>
<evidence type="ECO:0000256" key="7">
    <source>
        <dbReference type="ARBA" id="ARBA00022801"/>
    </source>
</evidence>
<evidence type="ECO:0000256" key="10">
    <source>
        <dbReference type="ARBA" id="ARBA00069363"/>
    </source>
</evidence>
<evidence type="ECO:0000313" key="15">
    <source>
        <dbReference type="EMBL" id="GFE83114.1"/>
    </source>
</evidence>
<evidence type="ECO:0000256" key="11">
    <source>
        <dbReference type="ARBA" id="ARBA00075356"/>
    </source>
</evidence>
<evidence type="ECO:0000256" key="9">
    <source>
        <dbReference type="ARBA" id="ARBA00023211"/>
    </source>
</evidence>
<name>A0A829YIC7_9GAMM</name>
<accession>A0A829YIC7</accession>
<dbReference type="Pfam" id="PF05195">
    <property type="entry name" value="AMP_N"/>
    <property type="match status" value="1"/>
</dbReference>
<gene>
    <name evidence="15" type="primary">pepP</name>
    <name evidence="15" type="ORF">GCM10011487_51140</name>
</gene>
<dbReference type="GO" id="GO:0030145">
    <property type="term" value="F:manganese ion binding"/>
    <property type="evidence" value="ECO:0007669"/>
    <property type="project" value="InterPro"/>
</dbReference>
<keyword evidence="5" id="KW-0645">Protease</keyword>
<dbReference type="PANTHER" id="PTHR43226:SF4">
    <property type="entry name" value="XAA-PRO AMINOPEPTIDASE 3"/>
    <property type="match status" value="1"/>
</dbReference>
<protein>
    <recommendedName>
        <fullName evidence="10">Xaa-Pro aminopeptidase</fullName>
        <ecNumber evidence="4">3.4.11.9</ecNumber>
    </recommendedName>
    <alternativeName>
        <fullName evidence="11">Aminopeptidase P II</fullName>
    </alternativeName>
    <alternativeName>
        <fullName evidence="12">X-Pro aminopeptidase</fullName>
    </alternativeName>
</protein>
<evidence type="ECO:0000256" key="2">
    <source>
        <dbReference type="ARBA" id="ARBA00001936"/>
    </source>
</evidence>
<dbReference type="InterPro" id="IPR001131">
    <property type="entry name" value="Peptidase_M24B_aminopep-P_CS"/>
</dbReference>
<evidence type="ECO:0000313" key="16">
    <source>
        <dbReference type="Proteomes" id="UP000445000"/>
    </source>
</evidence>
<dbReference type="GO" id="GO:0006508">
    <property type="term" value="P:proteolysis"/>
    <property type="evidence" value="ECO:0007669"/>
    <property type="project" value="UniProtKB-KW"/>
</dbReference>
<dbReference type="EC" id="3.4.11.9" evidence="4"/>
<evidence type="ECO:0000256" key="5">
    <source>
        <dbReference type="ARBA" id="ARBA00022670"/>
    </source>
</evidence>
<evidence type="ECO:0000256" key="3">
    <source>
        <dbReference type="ARBA" id="ARBA00008766"/>
    </source>
</evidence>
<dbReference type="AlphaFoldDB" id="A0A829YIC7"/>
<comment type="caution">
    <text evidence="15">The sequence shown here is derived from an EMBL/GenBank/DDBJ whole genome shotgun (WGS) entry which is preliminary data.</text>
</comment>
<dbReference type="Proteomes" id="UP000445000">
    <property type="component" value="Unassembled WGS sequence"/>
</dbReference>
<dbReference type="FunFam" id="3.90.230.10:FF:000002">
    <property type="entry name" value="Xaa-Pro aminopeptidase 3"/>
    <property type="match status" value="1"/>
</dbReference>
<dbReference type="SUPFAM" id="SSF55920">
    <property type="entry name" value="Creatinase/aminopeptidase"/>
    <property type="match status" value="1"/>
</dbReference>
<dbReference type="CDD" id="cd01087">
    <property type="entry name" value="Prolidase"/>
    <property type="match status" value="1"/>
</dbReference>
<comment type="similarity">
    <text evidence="3 13">Belongs to the peptidase M24B family.</text>
</comment>
<evidence type="ECO:0000256" key="8">
    <source>
        <dbReference type="ARBA" id="ARBA00023049"/>
    </source>
</evidence>
<organism evidence="15 16">
    <name type="scientific">Steroidobacter agaridevorans</name>
    <dbReference type="NCBI Taxonomy" id="2695856"/>
    <lineage>
        <taxon>Bacteria</taxon>
        <taxon>Pseudomonadati</taxon>
        <taxon>Pseudomonadota</taxon>
        <taxon>Gammaproteobacteria</taxon>
        <taxon>Steroidobacterales</taxon>
        <taxon>Steroidobacteraceae</taxon>
        <taxon>Steroidobacter</taxon>
    </lineage>
</organism>
<dbReference type="InterPro" id="IPR000994">
    <property type="entry name" value="Pept_M24"/>
</dbReference>
<dbReference type="Gene3D" id="3.40.350.10">
    <property type="entry name" value="Creatinase/prolidase N-terminal domain"/>
    <property type="match status" value="1"/>
</dbReference>
<keyword evidence="7" id="KW-0378">Hydrolase</keyword>
<dbReference type="Gene3D" id="3.90.230.10">
    <property type="entry name" value="Creatinase/methionine aminopeptidase superfamily"/>
    <property type="match status" value="1"/>
</dbReference>
<feature type="domain" description="Aminopeptidase P N-terminal" evidence="14">
    <location>
        <begin position="1"/>
        <end position="135"/>
    </location>
</feature>
<dbReference type="PANTHER" id="PTHR43226">
    <property type="entry name" value="XAA-PRO AMINOPEPTIDASE 3"/>
    <property type="match status" value="1"/>
</dbReference>
<dbReference type="Pfam" id="PF00557">
    <property type="entry name" value="Peptidase_M24"/>
    <property type="match status" value="1"/>
</dbReference>
<dbReference type="NCBIfam" id="NF008131">
    <property type="entry name" value="PRK10879.1"/>
    <property type="match status" value="1"/>
</dbReference>
<keyword evidence="6 13" id="KW-0479">Metal-binding</keyword>
<keyword evidence="9" id="KW-0464">Manganese</keyword>
<dbReference type="PROSITE" id="PS00491">
    <property type="entry name" value="PROLINE_PEPTIDASE"/>
    <property type="match status" value="1"/>
</dbReference>
<dbReference type="GO" id="GO:0005829">
    <property type="term" value="C:cytosol"/>
    <property type="evidence" value="ECO:0007669"/>
    <property type="project" value="TreeGrafter"/>
</dbReference>
<dbReference type="InterPro" id="IPR007865">
    <property type="entry name" value="Aminopep_P_N"/>
</dbReference>
<proteinExistence type="inferred from homology"/>
<keyword evidence="8" id="KW-0482">Metalloprotease</keyword>
<keyword evidence="15" id="KW-0031">Aminopeptidase</keyword>
<evidence type="ECO:0000256" key="1">
    <source>
        <dbReference type="ARBA" id="ARBA00001424"/>
    </source>
</evidence>
<dbReference type="InterPro" id="IPR029149">
    <property type="entry name" value="Creatin/AminoP/Spt16_N"/>
</dbReference>
<dbReference type="InterPro" id="IPR036005">
    <property type="entry name" value="Creatinase/aminopeptidase-like"/>
</dbReference>
<dbReference type="GO" id="GO:0070006">
    <property type="term" value="F:metalloaminopeptidase activity"/>
    <property type="evidence" value="ECO:0007669"/>
    <property type="project" value="InterPro"/>
</dbReference>
<comment type="cofactor">
    <cofactor evidence="2">
        <name>Mn(2+)</name>
        <dbReference type="ChEBI" id="CHEBI:29035"/>
    </cofactor>
</comment>
<dbReference type="SUPFAM" id="SSF53092">
    <property type="entry name" value="Creatinase/prolidase N-terminal domain"/>
    <property type="match status" value="1"/>
</dbReference>
<evidence type="ECO:0000256" key="13">
    <source>
        <dbReference type="RuleBase" id="RU000590"/>
    </source>
</evidence>
<dbReference type="RefSeq" id="WP_161814720.1">
    <property type="nucleotide sequence ID" value="NZ_BLJN01000005.1"/>
</dbReference>